<accession>A0A1R1J826</accession>
<dbReference type="AlphaFoldDB" id="A0A1R1J826"/>
<comment type="caution">
    <text evidence="2">The sequence shown here is derived from an EMBL/GenBank/DDBJ whole genome shotgun (WGS) entry which is preliminary data.</text>
</comment>
<protein>
    <submittedName>
        <fullName evidence="2">Uncharacterized protein</fullName>
    </submittedName>
</protein>
<dbReference type="Proteomes" id="UP000187194">
    <property type="component" value="Unassembled WGS sequence"/>
</dbReference>
<sequence>MAQPTAAERLRALATEVTPRKKTARVRQLLDQIEAAQEAGHTLTEILDELNKDGLDMTLDSFKAILHRVRKQRLEKGTKQNQQQPSAASKAAIGTPETSDAPDAGPKPATERPPTFTRTTGPQGKKLNLDE</sequence>
<gene>
    <name evidence="2" type="ORF">BW685_21395</name>
</gene>
<feature type="region of interest" description="Disordered" evidence="1">
    <location>
        <begin position="73"/>
        <end position="131"/>
    </location>
</feature>
<dbReference type="RefSeq" id="WP_076479644.1">
    <property type="nucleotide sequence ID" value="NZ_MTJZ01000031.1"/>
</dbReference>
<dbReference type="EMBL" id="MTJZ01000031">
    <property type="protein sequence ID" value="OMG71399.1"/>
    <property type="molecule type" value="Genomic_DNA"/>
</dbReference>
<name>A0A1R1J826_9BURK</name>
<evidence type="ECO:0000313" key="3">
    <source>
        <dbReference type="Proteomes" id="UP000187194"/>
    </source>
</evidence>
<reference evidence="2 3" key="1">
    <citation type="submission" date="2017-01" db="EMBL/GenBank/DDBJ databases">
        <title>Phylogeographic, genomic and meropenem susceptibility analysis of Burkholderia ubonensis.</title>
        <authorList>
            <person name="Price E.P."/>
            <person name="Sarovich D.S."/>
            <person name="Webb J.R."/>
            <person name="Hall C.M."/>
            <person name="Sahl J.W."/>
            <person name="Kaestli M."/>
            <person name="Mayo M."/>
            <person name="Harrington G."/>
            <person name="Baker A.L."/>
            <person name="Sidak-Loftis L.C."/>
            <person name="Lummis M."/>
            <person name="Schupp J.M."/>
            <person name="Gillece J.D."/>
            <person name="Tuanyok A."/>
            <person name="Warner J."/>
            <person name="Busch J.D."/>
            <person name="Keim P."/>
            <person name="Currie B.J."/>
            <person name="Wagner D.M."/>
        </authorList>
    </citation>
    <scope>NUCLEOTIDE SEQUENCE [LARGE SCALE GENOMIC DNA]</scope>
    <source>
        <strain evidence="2 3">A21</strain>
    </source>
</reference>
<proteinExistence type="predicted"/>
<evidence type="ECO:0000313" key="2">
    <source>
        <dbReference type="EMBL" id="OMG71399.1"/>
    </source>
</evidence>
<evidence type="ECO:0000256" key="1">
    <source>
        <dbReference type="SAM" id="MobiDB-lite"/>
    </source>
</evidence>
<organism evidence="2 3">
    <name type="scientific">Burkholderia ubonensis</name>
    <dbReference type="NCBI Taxonomy" id="101571"/>
    <lineage>
        <taxon>Bacteria</taxon>
        <taxon>Pseudomonadati</taxon>
        <taxon>Pseudomonadota</taxon>
        <taxon>Betaproteobacteria</taxon>
        <taxon>Burkholderiales</taxon>
        <taxon>Burkholderiaceae</taxon>
        <taxon>Burkholderia</taxon>
        <taxon>Burkholderia cepacia complex</taxon>
    </lineage>
</organism>